<evidence type="ECO:0000256" key="2">
    <source>
        <dbReference type="ARBA" id="ARBA00022989"/>
    </source>
</evidence>
<evidence type="ECO:0000259" key="6">
    <source>
        <dbReference type="PROSITE" id="PS50850"/>
    </source>
</evidence>
<proteinExistence type="predicted"/>
<evidence type="ECO:0000313" key="7">
    <source>
        <dbReference type="EMBL" id="MBH0112591.1"/>
    </source>
</evidence>
<feature type="transmembrane region" description="Helical" evidence="5">
    <location>
        <begin position="394"/>
        <end position="415"/>
    </location>
</feature>
<dbReference type="SUPFAM" id="SSF103473">
    <property type="entry name" value="MFS general substrate transporter"/>
    <property type="match status" value="1"/>
</dbReference>
<evidence type="ECO:0000256" key="1">
    <source>
        <dbReference type="ARBA" id="ARBA00022692"/>
    </source>
</evidence>
<dbReference type="AlphaFoldDB" id="A0A931HAW5"/>
<feature type="transmembrane region" description="Helical" evidence="5">
    <location>
        <begin position="34"/>
        <end position="60"/>
    </location>
</feature>
<evidence type="ECO:0000256" key="4">
    <source>
        <dbReference type="SAM" id="MobiDB-lite"/>
    </source>
</evidence>
<evidence type="ECO:0000256" key="3">
    <source>
        <dbReference type="ARBA" id="ARBA00023136"/>
    </source>
</evidence>
<dbReference type="InterPro" id="IPR011701">
    <property type="entry name" value="MFS"/>
</dbReference>
<feature type="transmembrane region" description="Helical" evidence="5">
    <location>
        <begin position="275"/>
        <end position="295"/>
    </location>
</feature>
<dbReference type="Proteomes" id="UP000617634">
    <property type="component" value="Unassembled WGS sequence"/>
</dbReference>
<feature type="transmembrane region" description="Helical" evidence="5">
    <location>
        <begin position="302"/>
        <end position="323"/>
    </location>
</feature>
<dbReference type="PANTHER" id="PTHR11360:SF284">
    <property type="entry name" value="EG:103B4.3 PROTEIN-RELATED"/>
    <property type="match status" value="1"/>
</dbReference>
<feature type="domain" description="Major facilitator superfamily (MFS) profile" evidence="6">
    <location>
        <begin position="38"/>
        <end position="420"/>
    </location>
</feature>
<dbReference type="Pfam" id="PF07690">
    <property type="entry name" value="MFS_1"/>
    <property type="match status" value="1"/>
</dbReference>
<keyword evidence="8" id="KW-1185">Reference proteome</keyword>
<reference evidence="7" key="1">
    <citation type="submission" date="2020-11" db="EMBL/GenBank/DDBJ databases">
        <title>Novosphingobium aureum sp. nov., a marine bacterium isolated from sediment of a salt flat.</title>
        <authorList>
            <person name="Yoo Y."/>
            <person name="Kim J.-J."/>
        </authorList>
    </citation>
    <scope>NUCLEOTIDE SEQUENCE</scope>
    <source>
        <strain evidence="7">YJ-S2-02</strain>
    </source>
</reference>
<gene>
    <name evidence="7" type="ORF">I5E68_06440</name>
</gene>
<feature type="transmembrane region" description="Helical" evidence="5">
    <location>
        <begin position="129"/>
        <end position="149"/>
    </location>
</feature>
<dbReference type="Gene3D" id="1.20.1250.20">
    <property type="entry name" value="MFS general substrate transporter like domains"/>
    <property type="match status" value="2"/>
</dbReference>
<name>A0A931HAW5_9SPHN</name>
<feature type="transmembrane region" description="Helical" evidence="5">
    <location>
        <begin position="242"/>
        <end position="263"/>
    </location>
</feature>
<keyword evidence="2 5" id="KW-1133">Transmembrane helix</keyword>
<feature type="transmembrane region" description="Helical" evidence="5">
    <location>
        <begin position="161"/>
        <end position="182"/>
    </location>
</feature>
<dbReference type="PANTHER" id="PTHR11360">
    <property type="entry name" value="MONOCARBOXYLATE TRANSPORTER"/>
    <property type="match status" value="1"/>
</dbReference>
<protein>
    <submittedName>
        <fullName evidence="7">MFS transporter</fullName>
    </submittedName>
</protein>
<dbReference type="InterPro" id="IPR036259">
    <property type="entry name" value="MFS_trans_sf"/>
</dbReference>
<feature type="region of interest" description="Disordered" evidence="4">
    <location>
        <begin position="1"/>
        <end position="23"/>
    </location>
</feature>
<dbReference type="EMBL" id="JADZGI010000001">
    <property type="protein sequence ID" value="MBH0112591.1"/>
    <property type="molecule type" value="Genomic_DNA"/>
</dbReference>
<organism evidence="7 8">
    <name type="scientific">Novosphingobium aureum</name>
    <dbReference type="NCBI Taxonomy" id="2792964"/>
    <lineage>
        <taxon>Bacteria</taxon>
        <taxon>Pseudomonadati</taxon>
        <taxon>Pseudomonadota</taxon>
        <taxon>Alphaproteobacteria</taxon>
        <taxon>Sphingomonadales</taxon>
        <taxon>Sphingomonadaceae</taxon>
        <taxon>Novosphingobium</taxon>
    </lineage>
</organism>
<feature type="transmembrane region" description="Helical" evidence="5">
    <location>
        <begin position="72"/>
        <end position="96"/>
    </location>
</feature>
<feature type="transmembrane region" description="Helical" evidence="5">
    <location>
        <begin position="103"/>
        <end position="123"/>
    </location>
</feature>
<dbReference type="PROSITE" id="PS50850">
    <property type="entry name" value="MFS"/>
    <property type="match status" value="1"/>
</dbReference>
<keyword evidence="1 5" id="KW-0812">Transmembrane</keyword>
<dbReference type="InterPro" id="IPR020846">
    <property type="entry name" value="MFS_dom"/>
</dbReference>
<sequence>MTYGNMAREAHDPANALEETPDESRARGEFASGWMLILACALGVGVGLTGLVFYSFGIFLKPLSSEFGWSRSAISSGMMCVSVGTVVIGPFLGMAIDRIGVRVLATLSLAGLAIGFFAMTRIGPDIESFYLTLILLAVLGSATTPLTWTRAVSVHFTQRRGLALGLMLLGTGMASAVAPPLLQSVIASSGWRMAYAAIGMFVLVACVPAAWFGLARADRAGRIAARTGTGLTQRETLRTRRFWTIVVSLLIVTIAQAGAMVHMPASLSDQGLDEATVGSALAAMGISVVLGRLAVGYLIDIVHAPFVAAAFFAMPVLSMWLFAHDLSPALAILAAALLGLAGGAEVDLLSFFIGRHFGMRAYGANYGLALTFFGIGAGGGPALTGSIFDITGSYAPAYFAGMAMFALGAVLIATLGRSRY</sequence>
<feature type="transmembrane region" description="Helical" evidence="5">
    <location>
        <begin position="366"/>
        <end position="388"/>
    </location>
</feature>
<feature type="transmembrane region" description="Helical" evidence="5">
    <location>
        <begin position="329"/>
        <end position="354"/>
    </location>
</feature>
<keyword evidence="3 5" id="KW-0472">Membrane</keyword>
<evidence type="ECO:0000313" key="8">
    <source>
        <dbReference type="Proteomes" id="UP000617634"/>
    </source>
</evidence>
<accession>A0A931HAW5</accession>
<evidence type="ECO:0000256" key="5">
    <source>
        <dbReference type="SAM" id="Phobius"/>
    </source>
</evidence>
<dbReference type="RefSeq" id="WP_197162198.1">
    <property type="nucleotide sequence ID" value="NZ_JADZGI010000001.1"/>
</dbReference>
<comment type="caution">
    <text evidence="7">The sequence shown here is derived from an EMBL/GenBank/DDBJ whole genome shotgun (WGS) entry which is preliminary data.</text>
</comment>
<dbReference type="InterPro" id="IPR050327">
    <property type="entry name" value="Proton-linked_MCT"/>
</dbReference>
<feature type="transmembrane region" description="Helical" evidence="5">
    <location>
        <begin position="194"/>
        <end position="214"/>
    </location>
</feature>
<dbReference type="GO" id="GO:0022857">
    <property type="term" value="F:transmembrane transporter activity"/>
    <property type="evidence" value="ECO:0007669"/>
    <property type="project" value="InterPro"/>
</dbReference>